<sequence length="99" mass="11756">MCFHLHKPQIVSQISWEFLSSSSSLWFLILSLRAQVENLEQSQAQMVENFQQQQQQMEQQMEQRLKRSQDEFEKKNGRKDAINESTWSGSFLVVCFLNK</sequence>
<proteinExistence type="predicted"/>
<accession>A0ACB9F6X5</accession>
<dbReference type="Proteomes" id="UP001055811">
    <property type="component" value="Linkage Group LG03"/>
</dbReference>
<comment type="caution">
    <text evidence="1">The sequence shown here is derived from an EMBL/GenBank/DDBJ whole genome shotgun (WGS) entry which is preliminary data.</text>
</comment>
<protein>
    <submittedName>
        <fullName evidence="1">Uncharacterized protein</fullName>
    </submittedName>
</protein>
<reference evidence="1 2" key="2">
    <citation type="journal article" date="2022" name="Mol. Ecol. Resour.">
        <title>The genomes of chicory, endive, great burdock and yacon provide insights into Asteraceae paleo-polyploidization history and plant inulin production.</title>
        <authorList>
            <person name="Fan W."/>
            <person name="Wang S."/>
            <person name="Wang H."/>
            <person name="Wang A."/>
            <person name="Jiang F."/>
            <person name="Liu H."/>
            <person name="Zhao H."/>
            <person name="Xu D."/>
            <person name="Zhang Y."/>
        </authorList>
    </citation>
    <scope>NUCLEOTIDE SEQUENCE [LARGE SCALE GENOMIC DNA]</scope>
    <source>
        <strain evidence="2">cv. Punajuju</strain>
        <tissue evidence="1">Leaves</tissue>
    </source>
</reference>
<evidence type="ECO:0000313" key="2">
    <source>
        <dbReference type="Proteomes" id="UP001055811"/>
    </source>
</evidence>
<gene>
    <name evidence="1" type="ORF">L2E82_17075</name>
</gene>
<name>A0ACB9F6X5_CICIN</name>
<dbReference type="EMBL" id="CM042011">
    <property type="protein sequence ID" value="KAI3766994.1"/>
    <property type="molecule type" value="Genomic_DNA"/>
</dbReference>
<reference evidence="2" key="1">
    <citation type="journal article" date="2022" name="Mol. Ecol. Resour.">
        <title>The genomes of chicory, endive, great burdock and yacon provide insights into Asteraceae palaeo-polyploidization history and plant inulin production.</title>
        <authorList>
            <person name="Fan W."/>
            <person name="Wang S."/>
            <person name="Wang H."/>
            <person name="Wang A."/>
            <person name="Jiang F."/>
            <person name="Liu H."/>
            <person name="Zhao H."/>
            <person name="Xu D."/>
            <person name="Zhang Y."/>
        </authorList>
    </citation>
    <scope>NUCLEOTIDE SEQUENCE [LARGE SCALE GENOMIC DNA]</scope>
    <source>
        <strain evidence="2">cv. Punajuju</strain>
    </source>
</reference>
<organism evidence="1 2">
    <name type="scientific">Cichorium intybus</name>
    <name type="common">Chicory</name>
    <dbReference type="NCBI Taxonomy" id="13427"/>
    <lineage>
        <taxon>Eukaryota</taxon>
        <taxon>Viridiplantae</taxon>
        <taxon>Streptophyta</taxon>
        <taxon>Embryophyta</taxon>
        <taxon>Tracheophyta</taxon>
        <taxon>Spermatophyta</taxon>
        <taxon>Magnoliopsida</taxon>
        <taxon>eudicotyledons</taxon>
        <taxon>Gunneridae</taxon>
        <taxon>Pentapetalae</taxon>
        <taxon>asterids</taxon>
        <taxon>campanulids</taxon>
        <taxon>Asterales</taxon>
        <taxon>Asteraceae</taxon>
        <taxon>Cichorioideae</taxon>
        <taxon>Cichorieae</taxon>
        <taxon>Cichoriinae</taxon>
        <taxon>Cichorium</taxon>
    </lineage>
</organism>
<keyword evidence="2" id="KW-1185">Reference proteome</keyword>
<evidence type="ECO:0000313" key="1">
    <source>
        <dbReference type="EMBL" id="KAI3766994.1"/>
    </source>
</evidence>